<name>A0A644YRZ5_9ZZZZ</name>
<feature type="region of interest" description="Disordered" evidence="1">
    <location>
        <begin position="117"/>
        <end position="153"/>
    </location>
</feature>
<accession>A0A644YRZ5</accession>
<sequence length="153" mass="16945">MHGVVVTGRGLEIGQACLQRLGQIGYRLLCRRAGRRIELDPQPGLRDGGLLLIPVYDIKQPPVGIAQHAVLRMDQISNRPPLTGQHHRDGVNEPVLVVGDHRQHRVAARIPAVGVQRRGEQLDMGLPRKPPPGQLRVVQQRPGDQSCRACQQR</sequence>
<evidence type="ECO:0000256" key="1">
    <source>
        <dbReference type="SAM" id="MobiDB-lite"/>
    </source>
</evidence>
<comment type="caution">
    <text evidence="2">The sequence shown here is derived from an EMBL/GenBank/DDBJ whole genome shotgun (WGS) entry which is preliminary data.</text>
</comment>
<evidence type="ECO:0000313" key="2">
    <source>
        <dbReference type="EMBL" id="MPM29243.1"/>
    </source>
</evidence>
<proteinExistence type="predicted"/>
<organism evidence="2">
    <name type="scientific">bioreactor metagenome</name>
    <dbReference type="NCBI Taxonomy" id="1076179"/>
    <lineage>
        <taxon>unclassified sequences</taxon>
        <taxon>metagenomes</taxon>
        <taxon>ecological metagenomes</taxon>
    </lineage>
</organism>
<dbReference type="AlphaFoldDB" id="A0A644YRZ5"/>
<dbReference type="EMBL" id="VSSQ01005461">
    <property type="protein sequence ID" value="MPM29243.1"/>
    <property type="molecule type" value="Genomic_DNA"/>
</dbReference>
<reference evidence="2" key="1">
    <citation type="submission" date="2019-08" db="EMBL/GenBank/DDBJ databases">
        <authorList>
            <person name="Kucharzyk K."/>
            <person name="Murdoch R.W."/>
            <person name="Higgins S."/>
            <person name="Loffler F."/>
        </authorList>
    </citation>
    <scope>NUCLEOTIDE SEQUENCE</scope>
</reference>
<gene>
    <name evidence="2" type="ORF">SDC9_75783</name>
</gene>
<protein>
    <submittedName>
        <fullName evidence="2">Uncharacterized protein</fullName>
    </submittedName>
</protein>